<sequence>MSAHKDVEQHLGAGEWEVVDGPVIPLAESNPFADSTPSFPTSPFADPPSQDSDSSDYDSDQFDLGDYDLEDPFANWDGGAATGEEPAHATSETSERPAAPYIPSSLQAIAKREKLPQRYVEWVLPRVIKCLACDAEVVTGGGGALWCLVVEETAPVKNLWAACPRCETPFHASWPQGPRGRLCLGGAHFPPRARPGVIELRFSARFDRSDPANPVMLPGPGGDGKVRVGSGKSAAGEVEDEEDLPDLMLSIDLSKIPAFRRTVDSRGEADLGLKLVLGYGDQPAEDDPRSGWNVTGTRFALDKGEFPGYLRSPASQ</sequence>
<accession>J3NT57</accession>
<feature type="compositionally biased region" description="Low complexity" evidence="1">
    <location>
        <begin position="42"/>
        <end position="52"/>
    </location>
</feature>
<dbReference type="VEuPathDB" id="FungiDB:GGTG_04455"/>
<organism evidence="2">
    <name type="scientific">Gaeumannomyces tritici (strain R3-111a-1)</name>
    <name type="common">Wheat and barley take-all root rot fungus</name>
    <name type="synonym">Gaeumannomyces graminis var. tritici</name>
    <dbReference type="NCBI Taxonomy" id="644352"/>
    <lineage>
        <taxon>Eukaryota</taxon>
        <taxon>Fungi</taxon>
        <taxon>Dikarya</taxon>
        <taxon>Ascomycota</taxon>
        <taxon>Pezizomycotina</taxon>
        <taxon>Sordariomycetes</taxon>
        <taxon>Sordariomycetidae</taxon>
        <taxon>Magnaporthales</taxon>
        <taxon>Magnaporthaceae</taxon>
        <taxon>Gaeumannomyces</taxon>
    </lineage>
</organism>
<dbReference type="EnsemblFungi" id="EJT79371">
    <property type="protein sequence ID" value="EJT79371"/>
    <property type="gene ID" value="GGTG_04455"/>
</dbReference>
<reference evidence="3" key="5">
    <citation type="submission" date="2018-04" db="UniProtKB">
        <authorList>
            <consortium name="EnsemblFungi"/>
        </authorList>
    </citation>
    <scope>IDENTIFICATION</scope>
    <source>
        <strain evidence="3">R3-111a-1</strain>
    </source>
</reference>
<reference evidence="3" key="4">
    <citation type="journal article" date="2015" name="G3 (Bethesda)">
        <title>Genome sequences of three phytopathogenic species of the Magnaporthaceae family of fungi.</title>
        <authorList>
            <person name="Okagaki L.H."/>
            <person name="Nunes C.C."/>
            <person name="Sailsbery J."/>
            <person name="Clay B."/>
            <person name="Brown D."/>
            <person name="John T."/>
            <person name="Oh Y."/>
            <person name="Young N."/>
            <person name="Fitzgerald M."/>
            <person name="Haas B.J."/>
            <person name="Zeng Q."/>
            <person name="Young S."/>
            <person name="Adiconis X."/>
            <person name="Fan L."/>
            <person name="Levin J.Z."/>
            <person name="Mitchell T.K."/>
            <person name="Okubara P.A."/>
            <person name="Farman M.L."/>
            <person name="Kohn L.M."/>
            <person name="Birren B."/>
            <person name="Ma L.-J."/>
            <person name="Dean R.A."/>
        </authorList>
    </citation>
    <scope>NUCLEOTIDE SEQUENCE</scope>
    <source>
        <strain evidence="3">R3-111a-1</strain>
    </source>
</reference>
<proteinExistence type="predicted"/>
<dbReference type="AlphaFoldDB" id="J3NT57"/>
<name>J3NT57_GAET3</name>
<dbReference type="RefSeq" id="XP_009220516.1">
    <property type="nucleotide sequence ID" value="XM_009222252.1"/>
</dbReference>
<evidence type="ECO:0000313" key="2">
    <source>
        <dbReference type="EMBL" id="EJT79371.1"/>
    </source>
</evidence>
<dbReference type="HOGENOM" id="CLU_880127_0_0_1"/>
<gene>
    <name evidence="3" type="primary">20344913</name>
    <name evidence="2" type="ORF">GGTG_04455</name>
</gene>
<dbReference type="GeneID" id="20344913"/>
<reference evidence="2" key="2">
    <citation type="submission" date="2010-07" db="EMBL/GenBank/DDBJ databases">
        <authorList>
            <consortium name="The Broad Institute Genome Sequencing Platform"/>
            <consortium name="Broad Institute Genome Sequencing Center for Infectious Disease"/>
            <person name="Ma L.-J."/>
            <person name="Dead R."/>
            <person name="Young S."/>
            <person name="Zeng Q."/>
            <person name="Koehrsen M."/>
            <person name="Alvarado L."/>
            <person name="Berlin A."/>
            <person name="Chapman S.B."/>
            <person name="Chen Z."/>
            <person name="Freedman E."/>
            <person name="Gellesch M."/>
            <person name="Goldberg J."/>
            <person name="Griggs A."/>
            <person name="Gujja S."/>
            <person name="Heilman E.R."/>
            <person name="Heiman D."/>
            <person name="Hepburn T."/>
            <person name="Howarth C."/>
            <person name="Jen D."/>
            <person name="Larson L."/>
            <person name="Mehta T."/>
            <person name="Neiman D."/>
            <person name="Pearson M."/>
            <person name="Roberts A."/>
            <person name="Saif S."/>
            <person name="Shea T."/>
            <person name="Shenoy N."/>
            <person name="Sisk P."/>
            <person name="Stolte C."/>
            <person name="Sykes S."/>
            <person name="Walk T."/>
            <person name="White J."/>
            <person name="Yandava C."/>
            <person name="Haas B."/>
            <person name="Nusbaum C."/>
            <person name="Birren B."/>
        </authorList>
    </citation>
    <scope>NUCLEOTIDE SEQUENCE</scope>
    <source>
        <strain evidence="2">R3-111a-1</strain>
    </source>
</reference>
<protein>
    <submittedName>
        <fullName evidence="2 3">Uncharacterized protein</fullName>
    </submittedName>
</protein>
<reference evidence="2" key="3">
    <citation type="submission" date="2010-09" db="EMBL/GenBank/DDBJ databases">
        <title>Annotation of Gaeumannomyces graminis var. tritici R3-111a-1.</title>
        <authorList>
            <consortium name="The Broad Institute Genome Sequencing Platform"/>
            <person name="Ma L.-J."/>
            <person name="Dead R."/>
            <person name="Young S.K."/>
            <person name="Zeng Q."/>
            <person name="Gargeya S."/>
            <person name="Fitzgerald M."/>
            <person name="Haas B."/>
            <person name="Abouelleil A."/>
            <person name="Alvarado L."/>
            <person name="Arachchi H.M."/>
            <person name="Berlin A."/>
            <person name="Brown A."/>
            <person name="Chapman S.B."/>
            <person name="Chen Z."/>
            <person name="Dunbar C."/>
            <person name="Freedman E."/>
            <person name="Gearin G."/>
            <person name="Gellesch M."/>
            <person name="Goldberg J."/>
            <person name="Griggs A."/>
            <person name="Gujja S."/>
            <person name="Heiman D."/>
            <person name="Howarth C."/>
            <person name="Larson L."/>
            <person name="Lui A."/>
            <person name="MacDonald P.J.P."/>
            <person name="Mehta T."/>
            <person name="Montmayeur A."/>
            <person name="Murphy C."/>
            <person name="Neiman D."/>
            <person name="Pearson M."/>
            <person name="Priest M."/>
            <person name="Roberts A."/>
            <person name="Saif S."/>
            <person name="Shea T."/>
            <person name="Shenoy N."/>
            <person name="Sisk P."/>
            <person name="Stolte C."/>
            <person name="Sykes S."/>
            <person name="Yandava C."/>
            <person name="Wortman J."/>
            <person name="Nusbaum C."/>
            <person name="Birren B."/>
        </authorList>
    </citation>
    <scope>NUCLEOTIDE SEQUENCE</scope>
    <source>
        <strain evidence="2">R3-111a-1</strain>
    </source>
</reference>
<dbReference type="EMBL" id="GL385396">
    <property type="protein sequence ID" value="EJT79371.1"/>
    <property type="molecule type" value="Genomic_DNA"/>
</dbReference>
<dbReference type="Proteomes" id="UP000006039">
    <property type="component" value="Unassembled WGS sequence"/>
</dbReference>
<evidence type="ECO:0000256" key="1">
    <source>
        <dbReference type="SAM" id="MobiDB-lite"/>
    </source>
</evidence>
<feature type="region of interest" description="Disordered" evidence="1">
    <location>
        <begin position="25"/>
        <end position="100"/>
    </location>
</feature>
<feature type="region of interest" description="Disordered" evidence="1">
    <location>
        <begin position="211"/>
        <end position="236"/>
    </location>
</feature>
<evidence type="ECO:0000313" key="3">
    <source>
        <dbReference type="EnsemblFungi" id="EJT79371"/>
    </source>
</evidence>
<feature type="compositionally biased region" description="Polar residues" evidence="1">
    <location>
        <begin position="32"/>
        <end position="41"/>
    </location>
</feature>
<feature type="compositionally biased region" description="Acidic residues" evidence="1">
    <location>
        <begin position="53"/>
        <end position="71"/>
    </location>
</feature>
<evidence type="ECO:0000313" key="4">
    <source>
        <dbReference type="Proteomes" id="UP000006039"/>
    </source>
</evidence>
<keyword evidence="4" id="KW-1185">Reference proteome</keyword>
<reference evidence="4" key="1">
    <citation type="submission" date="2010-07" db="EMBL/GenBank/DDBJ databases">
        <title>The genome sequence of Gaeumannomyces graminis var. tritici strain R3-111a-1.</title>
        <authorList>
            <consortium name="The Broad Institute Genome Sequencing Platform"/>
            <person name="Ma L.-J."/>
            <person name="Dead R."/>
            <person name="Young S."/>
            <person name="Zeng Q."/>
            <person name="Koehrsen M."/>
            <person name="Alvarado L."/>
            <person name="Berlin A."/>
            <person name="Chapman S.B."/>
            <person name="Chen Z."/>
            <person name="Freedman E."/>
            <person name="Gellesch M."/>
            <person name="Goldberg J."/>
            <person name="Griggs A."/>
            <person name="Gujja S."/>
            <person name="Heilman E.R."/>
            <person name="Heiman D."/>
            <person name="Hepburn T."/>
            <person name="Howarth C."/>
            <person name="Jen D."/>
            <person name="Larson L."/>
            <person name="Mehta T."/>
            <person name="Neiman D."/>
            <person name="Pearson M."/>
            <person name="Roberts A."/>
            <person name="Saif S."/>
            <person name="Shea T."/>
            <person name="Shenoy N."/>
            <person name="Sisk P."/>
            <person name="Stolte C."/>
            <person name="Sykes S."/>
            <person name="Walk T."/>
            <person name="White J."/>
            <person name="Yandava C."/>
            <person name="Haas B."/>
            <person name="Nusbaum C."/>
            <person name="Birren B."/>
        </authorList>
    </citation>
    <scope>NUCLEOTIDE SEQUENCE [LARGE SCALE GENOMIC DNA]</scope>
    <source>
        <strain evidence="4">R3-111a-1</strain>
    </source>
</reference>